<sequence>MKPGNAPKTLEDLLRLVDEAIFEAEDVLNCAEEEGETDQHFTRVVPVATTLRAELRKLRADLASGQVEPGTRKDLLFMPLFMQWRDRLPFASLIEDINRACREGF</sequence>
<dbReference type="Proteomes" id="UP000178379">
    <property type="component" value="Unassembled WGS sequence"/>
</dbReference>
<proteinExistence type="predicted"/>
<dbReference type="EMBL" id="MFSQ01000122">
    <property type="protein sequence ID" value="OGI38472.1"/>
    <property type="molecule type" value="Genomic_DNA"/>
</dbReference>
<protein>
    <submittedName>
        <fullName evidence="1">Uncharacterized protein</fullName>
    </submittedName>
</protein>
<evidence type="ECO:0000313" key="1">
    <source>
        <dbReference type="EMBL" id="OGI38472.1"/>
    </source>
</evidence>
<organism evidence="1 2">
    <name type="scientific">Candidatus Muproteobacteria bacterium RBG_16_62_13</name>
    <dbReference type="NCBI Taxonomy" id="1817756"/>
    <lineage>
        <taxon>Bacteria</taxon>
        <taxon>Pseudomonadati</taxon>
        <taxon>Pseudomonadota</taxon>
        <taxon>Candidatus Muproteobacteria</taxon>
    </lineage>
</organism>
<dbReference type="STRING" id="1817756.A2140_10235"/>
<accession>A0A1F6SZV9</accession>
<comment type="caution">
    <text evidence="1">The sequence shown here is derived from an EMBL/GenBank/DDBJ whole genome shotgun (WGS) entry which is preliminary data.</text>
</comment>
<name>A0A1F6SZV9_9PROT</name>
<evidence type="ECO:0000313" key="2">
    <source>
        <dbReference type="Proteomes" id="UP000178379"/>
    </source>
</evidence>
<gene>
    <name evidence="1" type="ORF">A2140_10235</name>
</gene>
<reference evidence="1 2" key="1">
    <citation type="journal article" date="2016" name="Nat. Commun.">
        <title>Thousands of microbial genomes shed light on interconnected biogeochemical processes in an aquifer system.</title>
        <authorList>
            <person name="Anantharaman K."/>
            <person name="Brown C.T."/>
            <person name="Hug L.A."/>
            <person name="Sharon I."/>
            <person name="Castelle C.J."/>
            <person name="Probst A.J."/>
            <person name="Thomas B.C."/>
            <person name="Singh A."/>
            <person name="Wilkins M.J."/>
            <person name="Karaoz U."/>
            <person name="Brodie E.L."/>
            <person name="Williams K.H."/>
            <person name="Hubbard S.S."/>
            <person name="Banfield J.F."/>
        </authorList>
    </citation>
    <scope>NUCLEOTIDE SEQUENCE [LARGE SCALE GENOMIC DNA]</scope>
</reference>
<dbReference type="AlphaFoldDB" id="A0A1F6SZV9"/>